<dbReference type="GO" id="GO:0005975">
    <property type="term" value="P:carbohydrate metabolic process"/>
    <property type="evidence" value="ECO:0007669"/>
    <property type="project" value="InterPro"/>
</dbReference>
<dbReference type="Proteomes" id="UP000249377">
    <property type="component" value="Unassembled WGS sequence"/>
</dbReference>
<dbReference type="SUPFAM" id="SSF48208">
    <property type="entry name" value="Six-hairpin glycosidases"/>
    <property type="match status" value="1"/>
</dbReference>
<organism evidence="1 2">
    <name type="scientific">Hydrogeniiclostridium mannosilyticum</name>
    <dbReference type="NCBI Taxonomy" id="2764322"/>
    <lineage>
        <taxon>Bacteria</taxon>
        <taxon>Bacillati</taxon>
        <taxon>Bacillota</taxon>
        <taxon>Clostridia</taxon>
        <taxon>Eubacteriales</taxon>
        <taxon>Acutalibacteraceae</taxon>
        <taxon>Hydrogeniiclostridium</taxon>
    </lineage>
</organism>
<evidence type="ECO:0000313" key="2">
    <source>
        <dbReference type="Proteomes" id="UP000249377"/>
    </source>
</evidence>
<protein>
    <submittedName>
        <fullName evidence="1">Uncharacterized protein</fullName>
    </submittedName>
</protein>
<name>A0A328UKJ4_9FIRM</name>
<reference evidence="1 2" key="1">
    <citation type="submission" date="2018-06" db="EMBL/GenBank/DDBJ databases">
        <title>Noncontiguous genome sequence of Ruminococcaceae bacterium ASD2818.</title>
        <authorList>
            <person name="Chaplin A.V."/>
            <person name="Sokolova S.R."/>
            <person name="Kochetkova T.O."/>
            <person name="Goltsov A.Y."/>
            <person name="Trofimov D.Y."/>
            <person name="Efimov B.A."/>
        </authorList>
    </citation>
    <scope>NUCLEOTIDE SEQUENCE [LARGE SCALE GENOMIC DNA]</scope>
    <source>
        <strain evidence="1 2">ASD2818</strain>
    </source>
</reference>
<proteinExistence type="predicted"/>
<keyword evidence="2" id="KW-1185">Reference proteome</keyword>
<gene>
    <name evidence="1" type="ORF">DPQ25_04300</name>
</gene>
<dbReference type="AlphaFoldDB" id="A0A328UKJ4"/>
<sequence length="604" mass="67382">MEAEWIEQLGEDSFMNVKHWKRVGDDGALHVLGNGQMCAYEEGPVIEQVFGPPYSGISLGRLALEGIETAESVRTPGTDIWTHSLADGSRMTDLIDSEQPCLIRKIEAAGTLRFTLALTEWFTAVKDTEQRWLFHAEKGSPCYTHPSDYELFHCIEGSAAVRIEQTDARTFILSVPAGEHFLWIASRPQTVQAVKDAGYAACVERTRAYWAAFLARGRKVPEQVREICEGVAVLVKAQQGLDGGVLAGFFYHMAYVRDQYGVSRGLLKLGYLEEAKAILSYYHRIWQRYGHIKNAQSIGTPGIFHIHENDEVEITGYLVVQAFDIYKAGGGRAYLDSLLPMLKWALEVQMKHLKNDMLPFNGDETYIAGGFLPRYAMYDGSSEATMLFLTGLDQYIAYTNDSDGWSVVAKRVRARYAENFVRGGGLITNNPARLQPEEYPAERWGVCEECCHMAVLKKTAAARYLCPDCYGKKELPVRPRSVFQLTSAAFAPLFIGADVVPMDVLAGMVNEAARRYEENHALPSDPEGRGGTVGYDYGFFLNALTKVGHPLAAELYKTTLALVDEAGAWSEYYRDGKSYGCRCRPWESAINIYAVLTYLESLPA</sequence>
<evidence type="ECO:0000313" key="1">
    <source>
        <dbReference type="EMBL" id="RAQ30710.1"/>
    </source>
</evidence>
<comment type="caution">
    <text evidence="1">The sequence shown here is derived from an EMBL/GenBank/DDBJ whole genome shotgun (WGS) entry which is preliminary data.</text>
</comment>
<accession>A0A328UKJ4</accession>
<dbReference type="EMBL" id="QLYR01000001">
    <property type="protein sequence ID" value="RAQ30710.1"/>
    <property type="molecule type" value="Genomic_DNA"/>
</dbReference>
<dbReference type="InterPro" id="IPR008928">
    <property type="entry name" value="6-hairpin_glycosidase_sf"/>
</dbReference>